<reference evidence="1" key="1">
    <citation type="submission" date="2021-01" db="EMBL/GenBank/DDBJ databases">
        <title>Adiantum capillus-veneris genome.</title>
        <authorList>
            <person name="Fang Y."/>
            <person name="Liao Q."/>
        </authorList>
    </citation>
    <scope>NUCLEOTIDE SEQUENCE</scope>
    <source>
        <strain evidence="1">H3</strain>
        <tissue evidence="1">Leaf</tissue>
    </source>
</reference>
<keyword evidence="2" id="KW-1185">Reference proteome</keyword>
<dbReference type="AlphaFoldDB" id="A0A9D4ZPF4"/>
<evidence type="ECO:0000313" key="2">
    <source>
        <dbReference type="Proteomes" id="UP000886520"/>
    </source>
</evidence>
<dbReference type="EMBL" id="JABFUD020000004">
    <property type="protein sequence ID" value="KAI5081112.1"/>
    <property type="molecule type" value="Genomic_DNA"/>
</dbReference>
<feature type="non-terminal residue" evidence="1">
    <location>
        <position position="1"/>
    </location>
</feature>
<comment type="caution">
    <text evidence="1">The sequence shown here is derived from an EMBL/GenBank/DDBJ whole genome shotgun (WGS) entry which is preliminary data.</text>
</comment>
<organism evidence="1 2">
    <name type="scientific">Adiantum capillus-veneris</name>
    <name type="common">Maidenhair fern</name>
    <dbReference type="NCBI Taxonomy" id="13818"/>
    <lineage>
        <taxon>Eukaryota</taxon>
        <taxon>Viridiplantae</taxon>
        <taxon>Streptophyta</taxon>
        <taxon>Embryophyta</taxon>
        <taxon>Tracheophyta</taxon>
        <taxon>Polypodiopsida</taxon>
        <taxon>Polypodiidae</taxon>
        <taxon>Polypodiales</taxon>
        <taxon>Pteridineae</taxon>
        <taxon>Pteridaceae</taxon>
        <taxon>Vittarioideae</taxon>
        <taxon>Adiantum</taxon>
    </lineage>
</organism>
<dbReference type="Proteomes" id="UP000886520">
    <property type="component" value="Chromosome 4"/>
</dbReference>
<gene>
    <name evidence="1" type="ORF">GOP47_0004295</name>
</gene>
<proteinExistence type="predicted"/>
<name>A0A9D4ZPF4_ADICA</name>
<sequence length="56" mass="6473">HKVAMGISQVKLYYKLFNSSASLCQRALLHSSCCPFRIFDEVAQLCLRSEDIYDHH</sequence>
<protein>
    <submittedName>
        <fullName evidence="1">Uncharacterized protein</fullName>
    </submittedName>
</protein>
<evidence type="ECO:0000313" key="1">
    <source>
        <dbReference type="EMBL" id="KAI5081112.1"/>
    </source>
</evidence>
<accession>A0A9D4ZPF4</accession>